<name>A0A4R6BLT4_9STAP</name>
<dbReference type="Proteomes" id="UP000295328">
    <property type="component" value="Unassembled WGS sequence"/>
</dbReference>
<dbReference type="RefSeq" id="WP_133428852.1">
    <property type="nucleotide sequence ID" value="NZ_BMCC01000002.1"/>
</dbReference>
<dbReference type="GO" id="GO:0008757">
    <property type="term" value="F:S-adenosylmethionine-dependent methyltransferase activity"/>
    <property type="evidence" value="ECO:0007669"/>
    <property type="project" value="InterPro"/>
</dbReference>
<dbReference type="InterPro" id="IPR029063">
    <property type="entry name" value="SAM-dependent_MTases_sf"/>
</dbReference>
<dbReference type="SUPFAM" id="SSF53335">
    <property type="entry name" value="S-adenosyl-L-methionine-dependent methyltransferases"/>
    <property type="match status" value="1"/>
</dbReference>
<evidence type="ECO:0000259" key="1">
    <source>
        <dbReference type="Pfam" id="PF08241"/>
    </source>
</evidence>
<dbReference type="Gene3D" id="3.40.50.150">
    <property type="entry name" value="Vaccinia Virus protein VP39"/>
    <property type="match status" value="1"/>
</dbReference>
<keyword evidence="2" id="KW-0808">Transferase</keyword>
<organism evidence="2 3">
    <name type="scientific">Macrococcus hajekii</name>
    <dbReference type="NCBI Taxonomy" id="198482"/>
    <lineage>
        <taxon>Bacteria</taxon>
        <taxon>Bacillati</taxon>
        <taxon>Bacillota</taxon>
        <taxon>Bacilli</taxon>
        <taxon>Bacillales</taxon>
        <taxon>Staphylococcaceae</taxon>
        <taxon>Macrococcus</taxon>
    </lineage>
</organism>
<accession>A0A4R6BLT4</accession>
<keyword evidence="3" id="KW-1185">Reference proteome</keyword>
<dbReference type="InterPro" id="IPR013216">
    <property type="entry name" value="Methyltransf_11"/>
</dbReference>
<dbReference type="PANTHER" id="PTHR43861">
    <property type="entry name" value="TRANS-ACONITATE 2-METHYLTRANSFERASE-RELATED"/>
    <property type="match status" value="1"/>
</dbReference>
<feature type="domain" description="Methyltransferase type 11" evidence="1">
    <location>
        <begin position="48"/>
        <end position="142"/>
    </location>
</feature>
<protein>
    <submittedName>
        <fullName evidence="2">Class I SAM-dependent methyltransferase</fullName>
    </submittedName>
</protein>
<dbReference type="CDD" id="cd02440">
    <property type="entry name" value="AdoMet_MTases"/>
    <property type="match status" value="1"/>
</dbReference>
<evidence type="ECO:0000313" key="3">
    <source>
        <dbReference type="Proteomes" id="UP000295328"/>
    </source>
</evidence>
<dbReference type="OrthoDB" id="9791837at2"/>
<dbReference type="PANTHER" id="PTHR43861:SF1">
    <property type="entry name" value="TRANS-ACONITATE 2-METHYLTRANSFERASE"/>
    <property type="match status" value="1"/>
</dbReference>
<gene>
    <name evidence="2" type="ORF">ERX37_01355</name>
</gene>
<sequence length="153" mass="17434">MIKHNFYDGDGLFEEFSKIRSNEVNFNDLVETPILLKMLPDLTGKSVIDIGCGMGQHAKQYAELGAKSVLGIDISYKMLSVAKEKYCLDNIEYKRLAMEDISEINDTYDIVTSSLVFDYVKDFDKLMADIYQIMHEGSEFIFSTSHPIVTSYD</sequence>
<keyword evidence="2" id="KW-0489">Methyltransferase</keyword>
<proteinExistence type="predicted"/>
<evidence type="ECO:0000313" key="2">
    <source>
        <dbReference type="EMBL" id="TDM02763.1"/>
    </source>
</evidence>
<dbReference type="EMBL" id="SCWE01000001">
    <property type="protein sequence ID" value="TDM02763.1"/>
    <property type="molecule type" value="Genomic_DNA"/>
</dbReference>
<dbReference type="GO" id="GO:0032259">
    <property type="term" value="P:methylation"/>
    <property type="evidence" value="ECO:0007669"/>
    <property type="project" value="UniProtKB-KW"/>
</dbReference>
<dbReference type="Pfam" id="PF08241">
    <property type="entry name" value="Methyltransf_11"/>
    <property type="match status" value="1"/>
</dbReference>
<comment type="caution">
    <text evidence="2">The sequence shown here is derived from an EMBL/GenBank/DDBJ whole genome shotgun (WGS) entry which is preliminary data.</text>
</comment>
<dbReference type="AlphaFoldDB" id="A0A4R6BLT4"/>
<reference evidence="2 3" key="1">
    <citation type="submission" date="2019-01" db="EMBL/GenBank/DDBJ databases">
        <title>Draft genome sequences of the type strains of six Macrococcus species.</title>
        <authorList>
            <person name="Mazhar S."/>
            <person name="Altermann E."/>
            <person name="Hill C."/>
            <person name="Mcauliffe O."/>
        </authorList>
    </citation>
    <scope>NUCLEOTIDE SEQUENCE [LARGE SCALE GENOMIC DNA]</scope>
    <source>
        <strain evidence="2 3">CCM4809</strain>
    </source>
</reference>